<reference evidence="5" key="1">
    <citation type="submission" date="2024-02" db="UniProtKB">
        <authorList>
            <consortium name="WormBaseParasite"/>
        </authorList>
    </citation>
    <scope>IDENTIFICATION</scope>
</reference>
<dbReference type="InterPro" id="IPR011001">
    <property type="entry name" value="Saposin-like"/>
</dbReference>
<evidence type="ECO:0000256" key="2">
    <source>
        <dbReference type="SAM" id="SignalP"/>
    </source>
</evidence>
<dbReference type="InterPro" id="IPR008139">
    <property type="entry name" value="SaposinB_dom"/>
</dbReference>
<feature type="domain" description="Saposin B-type" evidence="3">
    <location>
        <begin position="22"/>
        <end position="107"/>
    </location>
</feature>
<feature type="chain" id="PRO_5041954755" description="Saposin B-type domain-containing protein" evidence="2">
    <location>
        <begin position="19"/>
        <end position="213"/>
    </location>
</feature>
<proteinExistence type="predicted"/>
<protein>
    <recommendedName>
        <fullName evidence="3">Saposin B-type domain-containing protein</fullName>
    </recommendedName>
</protein>
<dbReference type="Proteomes" id="UP000887575">
    <property type="component" value="Unassembled WGS sequence"/>
</dbReference>
<feature type="signal peptide" evidence="2">
    <location>
        <begin position="1"/>
        <end position="18"/>
    </location>
</feature>
<dbReference type="SUPFAM" id="SSF47862">
    <property type="entry name" value="Saposin"/>
    <property type="match status" value="2"/>
</dbReference>
<name>A0AAF3FGM2_9BILA</name>
<sequence>MHSTALLIALALLGVIWAQTISVPPCTMCTYVVNQAQAHYKKGEKKDDVGKELNEDCKSLERFYGKQAVKDCQDWMKSNLDTIYADMQAGKTQTEICTDIGECGVITTPMTTRTTTTATTTTTTTTTTTPVDTCALCTSVIDTARNFFDNQITNEQKLKDELVLICKSLAAAYDQRIVQGCLDDVSTYIDVIFVDLVNGETSSQVCMDMKECQ</sequence>
<dbReference type="Gene3D" id="1.10.225.10">
    <property type="entry name" value="Saposin-like"/>
    <property type="match status" value="2"/>
</dbReference>
<evidence type="ECO:0000256" key="1">
    <source>
        <dbReference type="ARBA" id="ARBA00023157"/>
    </source>
</evidence>
<dbReference type="AlphaFoldDB" id="A0AAF3FGM2"/>
<dbReference type="PANTHER" id="PTHR11480">
    <property type="entry name" value="SAPOSIN-RELATED"/>
    <property type="match status" value="1"/>
</dbReference>
<dbReference type="SMART" id="SM00741">
    <property type="entry name" value="SapB"/>
    <property type="match status" value="2"/>
</dbReference>
<evidence type="ECO:0000313" key="5">
    <source>
        <dbReference type="WBParaSite" id="MBELARI_LOCUS6216"/>
    </source>
</evidence>
<dbReference type="PROSITE" id="PS50015">
    <property type="entry name" value="SAP_B"/>
    <property type="match status" value="2"/>
</dbReference>
<keyword evidence="4" id="KW-1185">Reference proteome</keyword>
<accession>A0AAF3FGM2</accession>
<dbReference type="WBParaSite" id="MBELARI_LOCUS6216">
    <property type="protein sequence ID" value="MBELARI_LOCUS6216"/>
    <property type="gene ID" value="MBELARI_LOCUS6216"/>
</dbReference>
<keyword evidence="1" id="KW-1015">Disulfide bond</keyword>
<evidence type="ECO:0000313" key="4">
    <source>
        <dbReference type="Proteomes" id="UP000887575"/>
    </source>
</evidence>
<dbReference type="InterPro" id="IPR051428">
    <property type="entry name" value="Sphingo_Act-Surfact_Prot"/>
</dbReference>
<feature type="domain" description="Saposin B-type" evidence="3">
    <location>
        <begin position="130"/>
        <end position="213"/>
    </location>
</feature>
<evidence type="ECO:0000259" key="3">
    <source>
        <dbReference type="PROSITE" id="PS50015"/>
    </source>
</evidence>
<keyword evidence="2" id="KW-0732">Signal</keyword>
<organism evidence="4 5">
    <name type="scientific">Mesorhabditis belari</name>
    <dbReference type="NCBI Taxonomy" id="2138241"/>
    <lineage>
        <taxon>Eukaryota</taxon>
        <taxon>Metazoa</taxon>
        <taxon>Ecdysozoa</taxon>
        <taxon>Nematoda</taxon>
        <taxon>Chromadorea</taxon>
        <taxon>Rhabditida</taxon>
        <taxon>Rhabditina</taxon>
        <taxon>Rhabditomorpha</taxon>
        <taxon>Rhabditoidea</taxon>
        <taxon>Rhabditidae</taxon>
        <taxon>Mesorhabditinae</taxon>
        <taxon>Mesorhabditis</taxon>
    </lineage>
</organism>